<dbReference type="SUPFAM" id="SSF50370">
    <property type="entry name" value="Ricin B-like lectins"/>
    <property type="match status" value="1"/>
</dbReference>
<sequence length="138" mass="15535">MSGTYEIINVTSNQLGSNSPGTECTKIIFDDVDGSPATNAQRWVFENTEGILYRIRNVETGYWATATEDGQVIACPDFDILTGTWLVNFNGSKTRVNVPAQNSYWTLIGDRHGVISIYLRPLNEEDTSAQEFEMRRVY</sequence>
<proteinExistence type="predicted"/>
<dbReference type="AlphaFoldDB" id="A0A8H5G778"/>
<evidence type="ECO:0008006" key="3">
    <source>
        <dbReference type="Google" id="ProtNLM"/>
    </source>
</evidence>
<comment type="caution">
    <text evidence="1">The sequence shown here is derived from an EMBL/GenBank/DDBJ whole genome shotgun (WGS) entry which is preliminary data.</text>
</comment>
<dbReference type="Proteomes" id="UP000559027">
    <property type="component" value="Unassembled WGS sequence"/>
</dbReference>
<protein>
    <recommendedName>
        <fullName evidence="3">Ricin B lectin domain-containing protein</fullName>
    </recommendedName>
</protein>
<dbReference type="Gene3D" id="2.80.10.50">
    <property type="match status" value="1"/>
</dbReference>
<organism evidence="1 2">
    <name type="scientific">Leucocoprinus leucothites</name>
    <dbReference type="NCBI Taxonomy" id="201217"/>
    <lineage>
        <taxon>Eukaryota</taxon>
        <taxon>Fungi</taxon>
        <taxon>Dikarya</taxon>
        <taxon>Basidiomycota</taxon>
        <taxon>Agaricomycotina</taxon>
        <taxon>Agaricomycetes</taxon>
        <taxon>Agaricomycetidae</taxon>
        <taxon>Agaricales</taxon>
        <taxon>Agaricineae</taxon>
        <taxon>Agaricaceae</taxon>
        <taxon>Leucocoprinus</taxon>
    </lineage>
</organism>
<evidence type="ECO:0000313" key="1">
    <source>
        <dbReference type="EMBL" id="KAF5359659.1"/>
    </source>
</evidence>
<name>A0A8H5G778_9AGAR</name>
<keyword evidence="2" id="KW-1185">Reference proteome</keyword>
<accession>A0A8H5G778</accession>
<gene>
    <name evidence="1" type="ORF">D9756_002897</name>
</gene>
<reference evidence="1 2" key="1">
    <citation type="journal article" date="2020" name="ISME J.">
        <title>Uncovering the hidden diversity of litter-decomposition mechanisms in mushroom-forming fungi.</title>
        <authorList>
            <person name="Floudas D."/>
            <person name="Bentzer J."/>
            <person name="Ahren D."/>
            <person name="Johansson T."/>
            <person name="Persson P."/>
            <person name="Tunlid A."/>
        </authorList>
    </citation>
    <scope>NUCLEOTIDE SEQUENCE [LARGE SCALE GENOMIC DNA]</scope>
    <source>
        <strain evidence="1 2">CBS 146.42</strain>
    </source>
</reference>
<dbReference type="EMBL" id="JAACJO010000004">
    <property type="protein sequence ID" value="KAF5359659.1"/>
    <property type="molecule type" value="Genomic_DNA"/>
</dbReference>
<dbReference type="InterPro" id="IPR035992">
    <property type="entry name" value="Ricin_B-like_lectins"/>
</dbReference>
<evidence type="ECO:0000313" key="2">
    <source>
        <dbReference type="Proteomes" id="UP000559027"/>
    </source>
</evidence>